<reference evidence="2 3" key="1">
    <citation type="journal article" date="2021" name="bioRxiv">
        <title>Chromosome-scale and haplotype-resolved genome assembly of a tetraploid potato cultivar.</title>
        <authorList>
            <person name="Sun H."/>
            <person name="Jiao W.-B."/>
            <person name="Krause K."/>
            <person name="Campoy J.A."/>
            <person name="Goel M."/>
            <person name="Folz-Donahue K."/>
            <person name="Kukat C."/>
            <person name="Huettel B."/>
            <person name="Schneeberger K."/>
        </authorList>
    </citation>
    <scope>NUCLEOTIDE SEQUENCE [LARGE SCALE GENOMIC DNA]</scope>
    <source>
        <strain evidence="2">SolTubOtavaFocal</strain>
        <tissue evidence="2">Leaves</tissue>
    </source>
</reference>
<dbReference type="PANTHER" id="PTHR31676">
    <property type="entry name" value="T31J12.3 PROTEIN-RELATED"/>
    <property type="match status" value="1"/>
</dbReference>
<proteinExistence type="predicted"/>
<name>A0ABQ7VCS5_SOLTU</name>
<comment type="caution">
    <text evidence="2">The sequence shown here is derived from an EMBL/GenBank/DDBJ whole genome shotgun (WGS) entry which is preliminary data.</text>
</comment>
<organism evidence="2 3">
    <name type="scientific">Solanum tuberosum</name>
    <name type="common">Potato</name>
    <dbReference type="NCBI Taxonomy" id="4113"/>
    <lineage>
        <taxon>Eukaryota</taxon>
        <taxon>Viridiplantae</taxon>
        <taxon>Streptophyta</taxon>
        <taxon>Embryophyta</taxon>
        <taxon>Tracheophyta</taxon>
        <taxon>Spermatophyta</taxon>
        <taxon>Magnoliopsida</taxon>
        <taxon>eudicotyledons</taxon>
        <taxon>Gunneridae</taxon>
        <taxon>Pentapetalae</taxon>
        <taxon>asterids</taxon>
        <taxon>lamiids</taxon>
        <taxon>Solanales</taxon>
        <taxon>Solanaceae</taxon>
        <taxon>Solanoideae</taxon>
        <taxon>Solaneae</taxon>
        <taxon>Solanum</taxon>
    </lineage>
</organism>
<evidence type="ECO:0000313" key="3">
    <source>
        <dbReference type="Proteomes" id="UP000826656"/>
    </source>
</evidence>
<keyword evidence="3" id="KW-1185">Reference proteome</keyword>
<keyword evidence="1" id="KW-0732">Signal</keyword>
<dbReference type="PANTHER" id="PTHR31676:SF197">
    <property type="entry name" value="DUF538 DOMAIN-CONTAINING PROTEIN"/>
    <property type="match status" value="1"/>
</dbReference>
<gene>
    <name evidence="2" type="ORF">KY290_017437</name>
</gene>
<protein>
    <submittedName>
        <fullName evidence="2">Uncharacterized protein</fullName>
    </submittedName>
</protein>
<sequence>MASMHFTLFTIFLLSSSSASPFSISVNNKFASFSSSSIYDVLNSHGLPVGLLPKGINNFSIDPSSGRFEVHLPQSCAAKFETHLRYDSTVSGILNYGQISEISGVAAEELFLWFSVKGIRVDIPSSGLIYFDVGVVSKQFSLSFFEIPRDCTITNDGLPEDLILFDNRGRIVENLSRKLIKERPGNSKARACLEEAQQSPSEV</sequence>
<evidence type="ECO:0000313" key="2">
    <source>
        <dbReference type="EMBL" id="KAH0761364.1"/>
    </source>
</evidence>
<dbReference type="Gene3D" id="2.30.240.10">
    <property type="entry name" value="At5g01610-like"/>
    <property type="match status" value="1"/>
</dbReference>
<accession>A0ABQ7VCS5</accession>
<feature type="signal peptide" evidence="1">
    <location>
        <begin position="1"/>
        <end position="19"/>
    </location>
</feature>
<dbReference type="InterPro" id="IPR036758">
    <property type="entry name" value="At5g01610-like"/>
</dbReference>
<dbReference type="InterPro" id="IPR007493">
    <property type="entry name" value="DUF538"/>
</dbReference>
<dbReference type="SUPFAM" id="SSF141562">
    <property type="entry name" value="At5g01610-like"/>
    <property type="match status" value="1"/>
</dbReference>
<dbReference type="Proteomes" id="UP000826656">
    <property type="component" value="Unassembled WGS sequence"/>
</dbReference>
<feature type="chain" id="PRO_5046182521" evidence="1">
    <location>
        <begin position="20"/>
        <end position="203"/>
    </location>
</feature>
<dbReference type="EMBL" id="JAIVGD010000013">
    <property type="protein sequence ID" value="KAH0761364.1"/>
    <property type="molecule type" value="Genomic_DNA"/>
</dbReference>
<evidence type="ECO:0000256" key="1">
    <source>
        <dbReference type="SAM" id="SignalP"/>
    </source>
</evidence>
<dbReference type="Pfam" id="PF04398">
    <property type="entry name" value="DUF538"/>
    <property type="match status" value="1"/>
</dbReference>